<reference evidence="7 8" key="1">
    <citation type="submission" date="2020-08" db="EMBL/GenBank/DDBJ databases">
        <title>Genomic Encyclopedia of Type Strains, Phase IV (KMG-V): Genome sequencing to study the core and pangenomes of soil and plant-associated prokaryotes.</title>
        <authorList>
            <person name="Whitman W."/>
        </authorList>
    </citation>
    <scope>NUCLEOTIDE SEQUENCE [LARGE SCALE GENOMIC DNA]</scope>
    <source>
        <strain evidence="7 8">MP601</strain>
    </source>
</reference>
<evidence type="ECO:0000313" key="8">
    <source>
        <dbReference type="Proteomes" id="UP000548326"/>
    </source>
</evidence>
<evidence type="ECO:0000256" key="6">
    <source>
        <dbReference type="SAM" id="Phobius"/>
    </source>
</evidence>
<organism evidence="7 8">
    <name type="scientific">Mucilaginibacter lappiensis</name>
    <dbReference type="NCBI Taxonomy" id="354630"/>
    <lineage>
        <taxon>Bacteria</taxon>
        <taxon>Pseudomonadati</taxon>
        <taxon>Bacteroidota</taxon>
        <taxon>Sphingobacteriia</taxon>
        <taxon>Sphingobacteriales</taxon>
        <taxon>Sphingobacteriaceae</taxon>
        <taxon>Mucilaginibacter</taxon>
    </lineage>
</organism>
<evidence type="ECO:0000256" key="4">
    <source>
        <dbReference type="ARBA" id="ARBA00022989"/>
    </source>
</evidence>
<dbReference type="InterPro" id="IPR050833">
    <property type="entry name" value="Poly_Biosynth_Transport"/>
</dbReference>
<dbReference type="PANTHER" id="PTHR30250">
    <property type="entry name" value="PST FAMILY PREDICTED COLANIC ACID TRANSPORTER"/>
    <property type="match status" value="1"/>
</dbReference>
<protein>
    <submittedName>
        <fullName evidence="7">O-antigen/teichoic acid export membrane protein</fullName>
    </submittedName>
</protein>
<dbReference type="EMBL" id="JACHCA010000007">
    <property type="protein sequence ID" value="MBB6128767.1"/>
    <property type="molecule type" value="Genomic_DNA"/>
</dbReference>
<evidence type="ECO:0000256" key="1">
    <source>
        <dbReference type="ARBA" id="ARBA00004651"/>
    </source>
</evidence>
<keyword evidence="5 6" id="KW-0472">Membrane</keyword>
<evidence type="ECO:0000256" key="5">
    <source>
        <dbReference type="ARBA" id="ARBA00023136"/>
    </source>
</evidence>
<feature type="transmembrane region" description="Helical" evidence="6">
    <location>
        <begin position="246"/>
        <end position="265"/>
    </location>
</feature>
<feature type="transmembrane region" description="Helical" evidence="6">
    <location>
        <begin position="417"/>
        <end position="437"/>
    </location>
</feature>
<gene>
    <name evidence="7" type="ORF">HDF22_002890</name>
</gene>
<accession>A0A841JCZ8</accession>
<dbReference type="Proteomes" id="UP000548326">
    <property type="component" value="Unassembled WGS sequence"/>
</dbReference>
<feature type="transmembrane region" description="Helical" evidence="6">
    <location>
        <begin position="361"/>
        <end position="380"/>
    </location>
</feature>
<sequence length="453" mass="50322">MLQAIQTHVQRFFTKGHERSLKTKKNIIQSVLLKGGSVAISLLLIPLTIKYINPTQYGIWLTLSSIITWAGLFDMGLGNGLRNKLAAMISLGDVSSAKSYVSSTYALLLIISTIMFVVFYFVNPYIKWQQILNAHNTPADYLSMIVLIVFAFFCFQFVIQLINNVLTANQAPAKTAFLNLMGQILSLLAVLFLMRVKQGALLDVVIIIAGLPLVVLIAGSIWYYNGSYKELAPSFRFINLKHAKELLGVGGGFFIIQINALVLYETDNIVITQLFGPKEVTTFNVAYKLFSIILMFFVIVITPFWSAFTEAYTKNDLDWIKNAVAKINKLWVALSFCAICLLIVSPWLYRLWLGKTITVPVLLSIAMCLYTITIIWQAIHVQLLNGIGKIKLQLYVGIIGSLVNVPLSVFLGKKIGVAGVTLSNVILFIIMGVIFSIQTKKIINKTAAGIFNA</sequence>
<evidence type="ECO:0000256" key="2">
    <source>
        <dbReference type="ARBA" id="ARBA00022475"/>
    </source>
</evidence>
<dbReference type="GO" id="GO:0005886">
    <property type="term" value="C:plasma membrane"/>
    <property type="evidence" value="ECO:0007669"/>
    <property type="project" value="UniProtKB-SubCell"/>
</dbReference>
<name>A0A841JCZ8_9SPHI</name>
<keyword evidence="2" id="KW-1003">Cell membrane</keyword>
<feature type="transmembrane region" description="Helical" evidence="6">
    <location>
        <begin position="31"/>
        <end position="52"/>
    </location>
</feature>
<dbReference type="Pfam" id="PF01943">
    <property type="entry name" value="Polysacc_synt"/>
    <property type="match status" value="1"/>
</dbReference>
<evidence type="ECO:0000256" key="3">
    <source>
        <dbReference type="ARBA" id="ARBA00022692"/>
    </source>
</evidence>
<proteinExistence type="predicted"/>
<feature type="transmembrane region" description="Helical" evidence="6">
    <location>
        <begin position="58"/>
        <end position="78"/>
    </location>
</feature>
<feature type="transmembrane region" description="Helical" evidence="6">
    <location>
        <begin position="330"/>
        <end position="349"/>
    </location>
</feature>
<keyword evidence="3 6" id="KW-0812">Transmembrane</keyword>
<feature type="transmembrane region" description="Helical" evidence="6">
    <location>
        <begin position="99"/>
        <end position="121"/>
    </location>
</feature>
<feature type="transmembrane region" description="Helical" evidence="6">
    <location>
        <begin position="200"/>
        <end position="225"/>
    </location>
</feature>
<feature type="transmembrane region" description="Helical" evidence="6">
    <location>
        <begin position="285"/>
        <end position="309"/>
    </location>
</feature>
<comment type="caution">
    <text evidence="7">The sequence shown here is derived from an EMBL/GenBank/DDBJ whole genome shotgun (WGS) entry which is preliminary data.</text>
</comment>
<keyword evidence="4 6" id="KW-1133">Transmembrane helix</keyword>
<feature type="transmembrane region" description="Helical" evidence="6">
    <location>
        <begin position="175"/>
        <end position="194"/>
    </location>
</feature>
<feature type="transmembrane region" description="Helical" evidence="6">
    <location>
        <begin position="141"/>
        <end position="163"/>
    </location>
</feature>
<comment type="subcellular location">
    <subcellularLocation>
        <location evidence="1">Cell membrane</location>
        <topology evidence="1">Multi-pass membrane protein</topology>
    </subcellularLocation>
</comment>
<dbReference type="InterPro" id="IPR002797">
    <property type="entry name" value="Polysacc_synth"/>
</dbReference>
<evidence type="ECO:0000313" key="7">
    <source>
        <dbReference type="EMBL" id="MBB6128767.1"/>
    </source>
</evidence>
<dbReference type="RefSeq" id="WP_183588131.1">
    <property type="nucleotide sequence ID" value="NZ_JACHCA010000007.1"/>
</dbReference>
<dbReference type="PANTHER" id="PTHR30250:SF11">
    <property type="entry name" value="O-ANTIGEN TRANSPORTER-RELATED"/>
    <property type="match status" value="1"/>
</dbReference>
<dbReference type="AlphaFoldDB" id="A0A841JCZ8"/>
<feature type="transmembrane region" description="Helical" evidence="6">
    <location>
        <begin position="392"/>
        <end position="411"/>
    </location>
</feature>